<dbReference type="AlphaFoldDB" id="A0A6A6RDC3"/>
<dbReference type="Proteomes" id="UP000799750">
    <property type="component" value="Unassembled WGS sequence"/>
</dbReference>
<dbReference type="EMBL" id="MU004182">
    <property type="protein sequence ID" value="KAF2501733.1"/>
    <property type="molecule type" value="Genomic_DNA"/>
</dbReference>
<accession>A0A6A6RDC3</accession>
<organism evidence="1 2">
    <name type="scientific">Lophium mytilinum</name>
    <dbReference type="NCBI Taxonomy" id="390894"/>
    <lineage>
        <taxon>Eukaryota</taxon>
        <taxon>Fungi</taxon>
        <taxon>Dikarya</taxon>
        <taxon>Ascomycota</taxon>
        <taxon>Pezizomycotina</taxon>
        <taxon>Dothideomycetes</taxon>
        <taxon>Pleosporomycetidae</taxon>
        <taxon>Mytilinidiales</taxon>
        <taxon>Mytilinidiaceae</taxon>
        <taxon>Lophium</taxon>
    </lineage>
</organism>
<sequence>MCHCVQNLSPSCPHAWLELIDPCYPGQNLNTCPRFQDGSLSIVSRLPPFRKKWAPPGCCPRCNLGTYDGRVTKMIVRESHGCKLGRSPPRPPPRSRRGYGYGYGDDYGYGYRGRGSGYREPQYGGGCCVIM</sequence>
<evidence type="ECO:0000313" key="1">
    <source>
        <dbReference type="EMBL" id="KAF2501733.1"/>
    </source>
</evidence>
<protein>
    <submittedName>
        <fullName evidence="1">Uncharacterized protein</fullName>
    </submittedName>
</protein>
<evidence type="ECO:0000313" key="2">
    <source>
        <dbReference type="Proteomes" id="UP000799750"/>
    </source>
</evidence>
<keyword evidence="2" id="KW-1185">Reference proteome</keyword>
<gene>
    <name evidence="1" type="ORF">BU16DRAFT_206446</name>
</gene>
<proteinExistence type="predicted"/>
<name>A0A6A6RDC3_9PEZI</name>
<reference evidence="1" key="1">
    <citation type="journal article" date="2020" name="Stud. Mycol.">
        <title>101 Dothideomycetes genomes: a test case for predicting lifestyles and emergence of pathogens.</title>
        <authorList>
            <person name="Haridas S."/>
            <person name="Albert R."/>
            <person name="Binder M."/>
            <person name="Bloem J."/>
            <person name="Labutti K."/>
            <person name="Salamov A."/>
            <person name="Andreopoulos B."/>
            <person name="Baker S."/>
            <person name="Barry K."/>
            <person name="Bills G."/>
            <person name="Bluhm B."/>
            <person name="Cannon C."/>
            <person name="Castanera R."/>
            <person name="Culley D."/>
            <person name="Daum C."/>
            <person name="Ezra D."/>
            <person name="Gonzalez J."/>
            <person name="Henrissat B."/>
            <person name="Kuo A."/>
            <person name="Liang C."/>
            <person name="Lipzen A."/>
            <person name="Lutzoni F."/>
            <person name="Magnuson J."/>
            <person name="Mondo S."/>
            <person name="Nolan M."/>
            <person name="Ohm R."/>
            <person name="Pangilinan J."/>
            <person name="Park H.-J."/>
            <person name="Ramirez L."/>
            <person name="Alfaro M."/>
            <person name="Sun H."/>
            <person name="Tritt A."/>
            <person name="Yoshinaga Y."/>
            <person name="Zwiers L.-H."/>
            <person name="Turgeon B."/>
            <person name="Goodwin S."/>
            <person name="Spatafora J."/>
            <person name="Crous P."/>
            <person name="Grigoriev I."/>
        </authorList>
    </citation>
    <scope>NUCLEOTIDE SEQUENCE</scope>
    <source>
        <strain evidence="1">CBS 269.34</strain>
    </source>
</reference>
<dbReference type="OrthoDB" id="3640436at2759"/>